<evidence type="ECO:0000259" key="3">
    <source>
        <dbReference type="Pfam" id="PF07859"/>
    </source>
</evidence>
<dbReference type="PANTHER" id="PTHR48081:SF8">
    <property type="entry name" value="ALPHA_BETA HYDROLASE FOLD-3 DOMAIN-CONTAINING PROTEIN-RELATED"/>
    <property type="match status" value="1"/>
</dbReference>
<protein>
    <submittedName>
        <fullName evidence="4">Alpha/beta hydrolase fold domain-containing protein</fullName>
    </submittedName>
</protein>
<feature type="domain" description="Alpha/beta hydrolase fold-3" evidence="3">
    <location>
        <begin position="80"/>
        <end position="287"/>
    </location>
</feature>
<evidence type="ECO:0000313" key="4">
    <source>
        <dbReference type="EMBL" id="MVZ99613.1"/>
    </source>
</evidence>
<reference evidence="4" key="1">
    <citation type="submission" date="2019-12" db="EMBL/GenBank/DDBJ databases">
        <title>Actinomadura physcomitrii sp. nov., a novel actinomycete isolated from moss [Physcomitrium sphaericum (Ludw) Fuernr].</title>
        <authorList>
            <person name="Zhuang X."/>
        </authorList>
    </citation>
    <scope>NUCLEOTIDE SEQUENCE [LARGE SCALE GENOMIC DNA]</scope>
    <source>
        <strain evidence="4">LD22</strain>
    </source>
</reference>
<dbReference type="PANTHER" id="PTHR48081">
    <property type="entry name" value="AB HYDROLASE SUPERFAMILY PROTEIN C4A8.06C"/>
    <property type="match status" value="1"/>
</dbReference>
<gene>
    <name evidence="4" type="ORF">F8568_004335</name>
</gene>
<dbReference type="GO" id="GO:0016787">
    <property type="term" value="F:hydrolase activity"/>
    <property type="evidence" value="ECO:0007669"/>
    <property type="project" value="UniProtKB-KW"/>
</dbReference>
<dbReference type="InterPro" id="IPR013094">
    <property type="entry name" value="AB_hydrolase_3"/>
</dbReference>
<comment type="similarity">
    <text evidence="1">Belongs to the 'GDXG' lipolytic enzyme family.</text>
</comment>
<dbReference type="InterPro" id="IPR029058">
    <property type="entry name" value="AB_hydrolase_fold"/>
</dbReference>
<dbReference type="SUPFAM" id="SSF53474">
    <property type="entry name" value="alpha/beta-Hydrolases"/>
    <property type="match status" value="1"/>
</dbReference>
<sequence length="319" mass="33608">MPYAFDPELAPWISMIPEITLTDPVAMREADDRLLADRPRYEPSVPVDVRDVAVPGPDGAPDVPVRIFTPAAAEGPLPGLLYIHGGGFVLGTVDAFHDDALCIAAEVGAVVLSVEYRLAPEHPFPAGLEDCYAALTWTAANAADLGIDPGRLAVGGESAGGGLSAATALLARDRGGPALCFQLLGVPELDDRLDTPSMRAFTDTPIWNRPNAELSWDYYLGKGVRGTAGVSPYAAPARAEDLTGLPPAYVTTCEFDPLRDEGLGYALRLVQAGVGTEVHHYPGTFHGSGLIPDAAVSRRMAADRLDALSRALGTAEQRA</sequence>
<keyword evidence="5" id="KW-1185">Reference proteome</keyword>
<dbReference type="AlphaFoldDB" id="A0A6I4M5P5"/>
<name>A0A6I4M5P5_9ACTN</name>
<dbReference type="RefSeq" id="WP_151591602.1">
    <property type="nucleotide sequence ID" value="NZ_WBMS02000003.1"/>
</dbReference>
<dbReference type="InterPro" id="IPR002168">
    <property type="entry name" value="Lipase_GDXG_HIS_AS"/>
</dbReference>
<evidence type="ECO:0000313" key="5">
    <source>
        <dbReference type="Proteomes" id="UP000462055"/>
    </source>
</evidence>
<evidence type="ECO:0000256" key="2">
    <source>
        <dbReference type="ARBA" id="ARBA00022801"/>
    </source>
</evidence>
<dbReference type="PROSITE" id="PS01173">
    <property type="entry name" value="LIPASE_GDXG_HIS"/>
    <property type="match status" value="1"/>
</dbReference>
<accession>A0A6I4M5P5</accession>
<dbReference type="EMBL" id="WBMS02000003">
    <property type="protein sequence ID" value="MVZ99613.1"/>
    <property type="molecule type" value="Genomic_DNA"/>
</dbReference>
<dbReference type="Pfam" id="PF07859">
    <property type="entry name" value="Abhydrolase_3"/>
    <property type="match status" value="1"/>
</dbReference>
<dbReference type="InterPro" id="IPR050300">
    <property type="entry name" value="GDXG_lipolytic_enzyme"/>
</dbReference>
<dbReference type="Proteomes" id="UP000462055">
    <property type="component" value="Unassembled WGS sequence"/>
</dbReference>
<evidence type="ECO:0000256" key="1">
    <source>
        <dbReference type="ARBA" id="ARBA00010515"/>
    </source>
</evidence>
<keyword evidence="2 4" id="KW-0378">Hydrolase</keyword>
<dbReference type="Gene3D" id="3.40.50.1820">
    <property type="entry name" value="alpha/beta hydrolase"/>
    <property type="match status" value="1"/>
</dbReference>
<proteinExistence type="inferred from homology"/>
<organism evidence="4 5">
    <name type="scientific">Actinomadura physcomitrii</name>
    <dbReference type="NCBI Taxonomy" id="2650748"/>
    <lineage>
        <taxon>Bacteria</taxon>
        <taxon>Bacillati</taxon>
        <taxon>Actinomycetota</taxon>
        <taxon>Actinomycetes</taxon>
        <taxon>Streptosporangiales</taxon>
        <taxon>Thermomonosporaceae</taxon>
        <taxon>Actinomadura</taxon>
    </lineage>
</organism>
<comment type="caution">
    <text evidence="4">The sequence shown here is derived from an EMBL/GenBank/DDBJ whole genome shotgun (WGS) entry which is preliminary data.</text>
</comment>